<evidence type="ECO:0000256" key="13">
    <source>
        <dbReference type="ARBA" id="ARBA00023291"/>
    </source>
</evidence>
<dbReference type="Gene3D" id="3.60.20.10">
    <property type="entry name" value="Glutamine Phosphoribosylpyrophosphate, subunit 1, domain 1"/>
    <property type="match status" value="2"/>
</dbReference>
<name>A0AA35S5Q0_GEOBA</name>
<reference evidence="17" key="1">
    <citation type="submission" date="2023-03" db="EMBL/GenBank/DDBJ databases">
        <authorList>
            <person name="Steffen K."/>
            <person name="Cardenas P."/>
        </authorList>
    </citation>
    <scope>NUCLEOTIDE SEQUENCE</scope>
</reference>
<evidence type="ECO:0000256" key="8">
    <source>
        <dbReference type="ARBA" id="ARBA00022962"/>
    </source>
</evidence>
<keyword evidence="7" id="KW-0479">Metal-binding</keyword>
<evidence type="ECO:0000256" key="15">
    <source>
        <dbReference type="ARBA" id="ARBA00039085"/>
    </source>
</evidence>
<evidence type="ECO:0000259" key="16">
    <source>
        <dbReference type="PROSITE" id="PS51278"/>
    </source>
</evidence>
<dbReference type="Pfam" id="PF04898">
    <property type="entry name" value="Glu_syn_central"/>
    <property type="match status" value="1"/>
</dbReference>
<evidence type="ECO:0000256" key="1">
    <source>
        <dbReference type="ARBA" id="ARBA00001917"/>
    </source>
</evidence>
<proteinExistence type="inferred from homology"/>
<keyword evidence="9" id="KW-0560">Oxidoreductase</keyword>
<evidence type="ECO:0000256" key="9">
    <source>
        <dbReference type="ARBA" id="ARBA00023002"/>
    </source>
</evidence>
<keyword evidence="6" id="KW-0288">FMN</keyword>
<evidence type="ECO:0000313" key="17">
    <source>
        <dbReference type="EMBL" id="CAI8023938.1"/>
    </source>
</evidence>
<dbReference type="PANTHER" id="PTHR11938">
    <property type="entry name" value="FAD NADPH DEHYDROGENASE/OXIDOREDUCTASE"/>
    <property type="match status" value="1"/>
</dbReference>
<evidence type="ECO:0000256" key="3">
    <source>
        <dbReference type="ARBA" id="ARBA00009716"/>
    </source>
</evidence>
<evidence type="ECO:0000256" key="2">
    <source>
        <dbReference type="ARBA" id="ARBA00001927"/>
    </source>
</evidence>
<dbReference type="PANTHER" id="PTHR11938:SF133">
    <property type="entry name" value="GLUTAMATE SYNTHASE (NADH)"/>
    <property type="match status" value="1"/>
</dbReference>
<evidence type="ECO:0000256" key="11">
    <source>
        <dbReference type="ARBA" id="ARBA00023014"/>
    </source>
</evidence>
<dbReference type="PROSITE" id="PS51278">
    <property type="entry name" value="GATASE_TYPE_2"/>
    <property type="match status" value="1"/>
</dbReference>
<dbReference type="Proteomes" id="UP001174909">
    <property type="component" value="Unassembled WGS sequence"/>
</dbReference>
<dbReference type="GO" id="GO:0019676">
    <property type="term" value="P:ammonia assimilation cycle"/>
    <property type="evidence" value="ECO:0007669"/>
    <property type="project" value="TreeGrafter"/>
</dbReference>
<dbReference type="GO" id="GO:0016041">
    <property type="term" value="F:glutamate synthase (ferredoxin) activity"/>
    <property type="evidence" value="ECO:0007669"/>
    <property type="project" value="UniProtKB-EC"/>
</dbReference>
<dbReference type="SUPFAM" id="SSF51395">
    <property type="entry name" value="FMN-linked oxidoreductases"/>
    <property type="match status" value="1"/>
</dbReference>
<dbReference type="InterPro" id="IPR017932">
    <property type="entry name" value="GATase_2_dom"/>
</dbReference>
<evidence type="ECO:0000313" key="18">
    <source>
        <dbReference type="Proteomes" id="UP001174909"/>
    </source>
</evidence>
<organism evidence="17 18">
    <name type="scientific">Geodia barretti</name>
    <name type="common">Barrett's horny sponge</name>
    <dbReference type="NCBI Taxonomy" id="519541"/>
    <lineage>
        <taxon>Eukaryota</taxon>
        <taxon>Metazoa</taxon>
        <taxon>Porifera</taxon>
        <taxon>Demospongiae</taxon>
        <taxon>Heteroscleromorpha</taxon>
        <taxon>Tetractinellida</taxon>
        <taxon>Astrophorina</taxon>
        <taxon>Geodiidae</taxon>
        <taxon>Geodia</taxon>
    </lineage>
</organism>
<keyword evidence="12" id="KW-0314">Glutamate biosynthesis</keyword>
<dbReference type="Gene3D" id="3.20.20.70">
    <property type="entry name" value="Aldolase class I"/>
    <property type="match status" value="1"/>
</dbReference>
<dbReference type="SUPFAM" id="SSF56235">
    <property type="entry name" value="N-terminal nucleophile aminohydrolases (Ntn hydrolases)"/>
    <property type="match status" value="1"/>
</dbReference>
<evidence type="ECO:0000256" key="10">
    <source>
        <dbReference type="ARBA" id="ARBA00023004"/>
    </source>
</evidence>
<evidence type="ECO:0000256" key="7">
    <source>
        <dbReference type="ARBA" id="ARBA00022723"/>
    </source>
</evidence>
<evidence type="ECO:0000256" key="4">
    <source>
        <dbReference type="ARBA" id="ARBA00022605"/>
    </source>
</evidence>
<keyword evidence="11" id="KW-0411">Iron-sulfur</keyword>
<evidence type="ECO:0000256" key="5">
    <source>
        <dbReference type="ARBA" id="ARBA00022630"/>
    </source>
</evidence>
<dbReference type="GO" id="GO:0046872">
    <property type="term" value="F:metal ion binding"/>
    <property type="evidence" value="ECO:0007669"/>
    <property type="project" value="UniProtKB-KW"/>
</dbReference>
<dbReference type="EC" id="1.4.7.1" evidence="15"/>
<dbReference type="InterPro" id="IPR006982">
    <property type="entry name" value="Glu_synth_centr_N"/>
</dbReference>
<comment type="pathway">
    <text evidence="14">Amino-acid biosynthesis; L-glutamate biosynthesis via GLT pathway; L-glutamate from 2-oxoglutarate and L-glutamine (ferredoxin route): step 1/1.</text>
</comment>
<keyword evidence="8" id="KW-0315">Glutamine amidotransferase</keyword>
<comment type="caution">
    <text evidence="17">The sequence shown here is derived from an EMBL/GenBank/DDBJ whole genome shotgun (WGS) entry which is preliminary data.</text>
</comment>
<comment type="cofactor">
    <cofactor evidence="1">
        <name>FMN</name>
        <dbReference type="ChEBI" id="CHEBI:58210"/>
    </cofactor>
</comment>
<accession>A0AA35S5Q0</accession>
<keyword evidence="18" id="KW-1185">Reference proteome</keyword>
<evidence type="ECO:0000256" key="14">
    <source>
        <dbReference type="ARBA" id="ARBA00037928"/>
    </source>
</evidence>
<dbReference type="GO" id="GO:0006537">
    <property type="term" value="P:glutamate biosynthetic process"/>
    <property type="evidence" value="ECO:0007669"/>
    <property type="project" value="UniProtKB-KW"/>
</dbReference>
<keyword evidence="13" id="KW-0003">3Fe-4S</keyword>
<comment type="similarity">
    <text evidence="3">Belongs to the glutamate synthase family.</text>
</comment>
<dbReference type="InterPro" id="IPR029055">
    <property type="entry name" value="Ntn_hydrolases_N"/>
</dbReference>
<comment type="cofactor">
    <cofactor evidence="2">
        <name>[3Fe-4S] cluster</name>
        <dbReference type="ChEBI" id="CHEBI:21137"/>
    </cofactor>
</comment>
<dbReference type="Pfam" id="PF00310">
    <property type="entry name" value="GATase_2"/>
    <property type="match status" value="2"/>
</dbReference>
<keyword evidence="10" id="KW-0408">Iron</keyword>
<evidence type="ECO:0000256" key="12">
    <source>
        <dbReference type="ARBA" id="ARBA00023164"/>
    </source>
</evidence>
<keyword evidence="4" id="KW-0028">Amino-acid biosynthesis</keyword>
<gene>
    <name evidence="17" type="ORF">GBAR_LOCUS13960</name>
</gene>
<protein>
    <recommendedName>
        <fullName evidence="15">glutamate synthase (ferredoxin)</fullName>
        <ecNumber evidence="15">1.4.7.1</ecNumber>
    </recommendedName>
</protein>
<dbReference type="CDD" id="cd00713">
    <property type="entry name" value="GltS"/>
    <property type="match status" value="1"/>
</dbReference>
<sequence>MSSSYNKDYTPRLSTDGLYSPVFEHEACGVGLVANIRGRKSHAVIEQGLEVLINLGHRGASGADPETGDGAGIIIQMPHEFVAAAFGGIGISVPELGSYGVGMTFLPRDAEERSRCEAAVERIVAAEGQRFLGWRDVPASPGRIGTLSARVMPTIRQFLVGRSESTESGRDFELRLLVIRKQIEKAILGDDLSAQSDFYVCSLSSRTIVYKGLGNINWMAAREKNFESDIFGDDVGKLTPIVTPLQSDTATLDNALEALLASGRSLDHSMMMLIPEAWGDHIPMDQAKKGFYEFHSSMMEPWDGPALVIATDGDNVCAVLDRNGLRPCRYLVTTDDILVMGSETGVLDVPVEKVLYKERIYPGRMFMLDTERGEIVQDSELKANLSARRPYGQWLEDNMVLLEDLPNPADVHGTDFATLARRQAAFGYTLEDLRVILEPMALTGADPVGSMGTDVPLAIMSDQSPVLFHYFRQRFAQVSNPPLDSIREELITSTRAMIGRERNLFDETPEHCRQLTIKEPFITNSDLEKIREIDVNGISSKTLSMLFDPEERGGLRAAMGRLCREASQAIEEGYSILILSDRGVDSNYAPIPSLLATAGVHHHLIREGTRTRCGLVVESGEPRDIAHLALLIGYGAGAINPYLVFESMDNMIREDYFLTSIDYKTAEKNFIKGAHKGVVKIMAKMGISTIQSYRGAQIIRGRRTRRRVH</sequence>
<keyword evidence="5" id="KW-0285">Flavoprotein</keyword>
<dbReference type="GO" id="GO:0051538">
    <property type="term" value="F:3 iron, 4 sulfur cluster binding"/>
    <property type="evidence" value="ECO:0007669"/>
    <property type="project" value="UniProtKB-KW"/>
</dbReference>
<dbReference type="InterPro" id="IPR050711">
    <property type="entry name" value="ET-N_metabolism_enzyme"/>
</dbReference>
<feature type="domain" description="Glutamine amidotransferase type-2" evidence="16">
    <location>
        <begin position="28"/>
        <end position="371"/>
    </location>
</feature>
<evidence type="ECO:0000256" key="6">
    <source>
        <dbReference type="ARBA" id="ARBA00022643"/>
    </source>
</evidence>
<dbReference type="AlphaFoldDB" id="A0AA35S5Q0"/>
<dbReference type="EMBL" id="CASHTH010002045">
    <property type="protein sequence ID" value="CAI8023938.1"/>
    <property type="molecule type" value="Genomic_DNA"/>
</dbReference>
<dbReference type="InterPro" id="IPR013785">
    <property type="entry name" value="Aldolase_TIM"/>
</dbReference>